<keyword evidence="9" id="KW-1185">Reference proteome</keyword>
<dbReference type="FunFam" id="1.20.5.170:FF:000020">
    <property type="entry name" value="BZIP transcription factor"/>
    <property type="match status" value="1"/>
</dbReference>
<evidence type="ECO:0000313" key="9">
    <source>
        <dbReference type="Proteomes" id="UP000298652"/>
    </source>
</evidence>
<feature type="region of interest" description="Disordered" evidence="6">
    <location>
        <begin position="1"/>
        <end position="61"/>
    </location>
</feature>
<dbReference type="GO" id="GO:0005634">
    <property type="term" value="C:nucleus"/>
    <property type="evidence" value="ECO:0007669"/>
    <property type="project" value="UniProtKB-SubCell"/>
</dbReference>
<dbReference type="AlphaFoldDB" id="A0A4U6VT92"/>
<dbReference type="SMART" id="SM00338">
    <property type="entry name" value="BRLZ"/>
    <property type="match status" value="1"/>
</dbReference>
<dbReference type="PROSITE" id="PS50217">
    <property type="entry name" value="BZIP"/>
    <property type="match status" value="1"/>
</dbReference>
<dbReference type="CDD" id="cd14702">
    <property type="entry name" value="bZIP_plant_GBF1"/>
    <property type="match status" value="1"/>
</dbReference>
<dbReference type="InterPro" id="IPR045314">
    <property type="entry name" value="bZIP_plant_GBF1"/>
</dbReference>
<evidence type="ECO:0000313" key="8">
    <source>
        <dbReference type="EMBL" id="TKW32542.1"/>
    </source>
</evidence>
<evidence type="ECO:0000256" key="5">
    <source>
        <dbReference type="ARBA" id="ARBA00023242"/>
    </source>
</evidence>
<evidence type="ECO:0000259" key="7">
    <source>
        <dbReference type="PROSITE" id="PS50217"/>
    </source>
</evidence>
<dbReference type="OMA" id="TTINSAC"/>
<dbReference type="EMBL" id="CM016553">
    <property type="protein sequence ID" value="TKW32542.1"/>
    <property type="molecule type" value="Genomic_DNA"/>
</dbReference>
<dbReference type="Gene3D" id="1.20.5.170">
    <property type="match status" value="1"/>
</dbReference>
<dbReference type="PANTHER" id="PTHR45764:SF4">
    <property type="entry name" value="OS09G0306400 PROTEIN"/>
    <property type="match status" value="1"/>
</dbReference>
<protein>
    <recommendedName>
        <fullName evidence="7">BZIP domain-containing protein</fullName>
    </recommendedName>
</protein>
<dbReference type="Proteomes" id="UP000298652">
    <property type="component" value="Chromosome 2"/>
</dbReference>
<keyword evidence="2" id="KW-0805">Transcription regulation</keyword>
<feature type="compositionally biased region" description="Low complexity" evidence="6">
    <location>
        <begin position="1"/>
        <end position="15"/>
    </location>
</feature>
<keyword evidence="5" id="KW-0539">Nucleus</keyword>
<evidence type="ECO:0000256" key="3">
    <source>
        <dbReference type="ARBA" id="ARBA00023125"/>
    </source>
</evidence>
<evidence type="ECO:0000256" key="2">
    <source>
        <dbReference type="ARBA" id="ARBA00023015"/>
    </source>
</evidence>
<accession>A0A4U6VT92</accession>
<feature type="domain" description="BZIP" evidence="7">
    <location>
        <begin position="29"/>
        <end position="92"/>
    </location>
</feature>
<dbReference type="InterPro" id="IPR046347">
    <property type="entry name" value="bZIP_sf"/>
</dbReference>
<dbReference type="PANTHER" id="PTHR45764">
    <property type="entry name" value="BZIP TRANSCRIPTION FACTOR 44"/>
    <property type="match status" value="1"/>
</dbReference>
<dbReference type="GO" id="GO:0000976">
    <property type="term" value="F:transcription cis-regulatory region binding"/>
    <property type="evidence" value="ECO:0007669"/>
    <property type="project" value="TreeGrafter"/>
</dbReference>
<sequence length="159" mass="17807">MSSGTSSGSSLGTRSSRSEDDLDLQAQMERRRKRRKESNRESARRSRLRKQQHLDDLTSQVKQLKDQNKQLSMALSITSQNLVAVQAQNSVLQTQKMELDSRLGALTEILCYMNTITSTSASAPTNPAMVNNITSSNSYDLLGANCTWNQQPIDLYQCF</sequence>
<dbReference type="Gramene" id="TKW32542">
    <property type="protein sequence ID" value="TKW32542"/>
    <property type="gene ID" value="SEVIR_2G174000v2"/>
</dbReference>
<dbReference type="GO" id="GO:0003700">
    <property type="term" value="F:DNA-binding transcription factor activity"/>
    <property type="evidence" value="ECO:0007669"/>
    <property type="project" value="InterPro"/>
</dbReference>
<reference evidence="8" key="1">
    <citation type="submission" date="2019-03" db="EMBL/GenBank/DDBJ databases">
        <title>WGS assembly of Setaria viridis.</title>
        <authorList>
            <person name="Huang P."/>
            <person name="Jenkins J."/>
            <person name="Grimwood J."/>
            <person name="Barry K."/>
            <person name="Healey A."/>
            <person name="Mamidi S."/>
            <person name="Sreedasyam A."/>
            <person name="Shu S."/>
            <person name="Feldman M."/>
            <person name="Wu J."/>
            <person name="Yu Y."/>
            <person name="Chen C."/>
            <person name="Johnson J."/>
            <person name="Rokhsar D."/>
            <person name="Baxter I."/>
            <person name="Schmutz J."/>
            <person name="Brutnell T."/>
            <person name="Kellogg E."/>
        </authorList>
    </citation>
    <scope>NUCLEOTIDE SEQUENCE [LARGE SCALE GENOMIC DNA]</scope>
</reference>
<organism evidence="8 9">
    <name type="scientific">Setaria viridis</name>
    <name type="common">Green bristlegrass</name>
    <name type="synonym">Setaria italica subsp. viridis</name>
    <dbReference type="NCBI Taxonomy" id="4556"/>
    <lineage>
        <taxon>Eukaryota</taxon>
        <taxon>Viridiplantae</taxon>
        <taxon>Streptophyta</taxon>
        <taxon>Embryophyta</taxon>
        <taxon>Tracheophyta</taxon>
        <taxon>Spermatophyta</taxon>
        <taxon>Magnoliopsida</taxon>
        <taxon>Liliopsida</taxon>
        <taxon>Poales</taxon>
        <taxon>Poaceae</taxon>
        <taxon>PACMAD clade</taxon>
        <taxon>Panicoideae</taxon>
        <taxon>Panicodae</taxon>
        <taxon>Paniceae</taxon>
        <taxon>Cenchrinae</taxon>
        <taxon>Setaria</taxon>
    </lineage>
</organism>
<evidence type="ECO:0000256" key="1">
    <source>
        <dbReference type="ARBA" id="ARBA00004123"/>
    </source>
</evidence>
<proteinExistence type="predicted"/>
<evidence type="ECO:0000256" key="6">
    <source>
        <dbReference type="SAM" id="MobiDB-lite"/>
    </source>
</evidence>
<dbReference type="Pfam" id="PF00170">
    <property type="entry name" value="bZIP_1"/>
    <property type="match status" value="1"/>
</dbReference>
<dbReference type="InterPro" id="IPR004827">
    <property type="entry name" value="bZIP"/>
</dbReference>
<dbReference type="GO" id="GO:0046982">
    <property type="term" value="F:protein heterodimerization activity"/>
    <property type="evidence" value="ECO:0007669"/>
    <property type="project" value="UniProtKB-ARBA"/>
</dbReference>
<dbReference type="PROSITE" id="PS00036">
    <property type="entry name" value="BZIP_BASIC"/>
    <property type="match status" value="1"/>
</dbReference>
<dbReference type="SUPFAM" id="SSF57959">
    <property type="entry name" value="Leucine zipper domain"/>
    <property type="match status" value="1"/>
</dbReference>
<dbReference type="GO" id="GO:0045893">
    <property type="term" value="P:positive regulation of DNA-templated transcription"/>
    <property type="evidence" value="ECO:0007669"/>
    <property type="project" value="TreeGrafter"/>
</dbReference>
<gene>
    <name evidence="8" type="ORF">SEVIR_2G174000v2</name>
</gene>
<evidence type="ECO:0000256" key="4">
    <source>
        <dbReference type="ARBA" id="ARBA00023163"/>
    </source>
</evidence>
<name>A0A4U6VT92_SETVI</name>
<keyword evidence="3" id="KW-0238">DNA-binding</keyword>
<keyword evidence="4" id="KW-0804">Transcription</keyword>
<comment type="subcellular location">
    <subcellularLocation>
        <location evidence="1">Nucleus</location>
    </subcellularLocation>
</comment>